<dbReference type="AlphaFoldDB" id="A0AAV7U1M3"/>
<evidence type="ECO:0000256" key="1">
    <source>
        <dbReference type="SAM" id="MobiDB-lite"/>
    </source>
</evidence>
<accession>A0AAV7U1M3</accession>
<dbReference type="EMBL" id="JANPWB010000006">
    <property type="protein sequence ID" value="KAJ1182421.1"/>
    <property type="molecule type" value="Genomic_DNA"/>
</dbReference>
<keyword evidence="3" id="KW-1185">Reference proteome</keyword>
<gene>
    <name evidence="2" type="ORF">NDU88_007611</name>
</gene>
<evidence type="ECO:0000313" key="3">
    <source>
        <dbReference type="Proteomes" id="UP001066276"/>
    </source>
</evidence>
<comment type="caution">
    <text evidence="2">The sequence shown here is derived from an EMBL/GenBank/DDBJ whole genome shotgun (WGS) entry which is preliminary data.</text>
</comment>
<reference evidence="2" key="1">
    <citation type="journal article" date="2022" name="bioRxiv">
        <title>Sequencing and chromosome-scale assembly of the giantPleurodeles waltlgenome.</title>
        <authorList>
            <person name="Brown T."/>
            <person name="Elewa A."/>
            <person name="Iarovenko S."/>
            <person name="Subramanian E."/>
            <person name="Araus A.J."/>
            <person name="Petzold A."/>
            <person name="Susuki M."/>
            <person name="Suzuki K.-i.T."/>
            <person name="Hayashi T."/>
            <person name="Toyoda A."/>
            <person name="Oliveira C."/>
            <person name="Osipova E."/>
            <person name="Leigh N.D."/>
            <person name="Simon A."/>
            <person name="Yun M.H."/>
        </authorList>
    </citation>
    <scope>NUCLEOTIDE SEQUENCE</scope>
    <source>
        <strain evidence="2">20211129_DDA</strain>
        <tissue evidence="2">Liver</tissue>
    </source>
</reference>
<evidence type="ECO:0000313" key="2">
    <source>
        <dbReference type="EMBL" id="KAJ1182421.1"/>
    </source>
</evidence>
<protein>
    <submittedName>
        <fullName evidence="2">Uncharacterized protein</fullName>
    </submittedName>
</protein>
<feature type="non-terminal residue" evidence="2">
    <location>
        <position position="1"/>
    </location>
</feature>
<feature type="region of interest" description="Disordered" evidence="1">
    <location>
        <begin position="76"/>
        <end position="126"/>
    </location>
</feature>
<name>A0AAV7U1M3_PLEWA</name>
<organism evidence="2 3">
    <name type="scientific">Pleurodeles waltl</name>
    <name type="common">Iberian ribbed newt</name>
    <dbReference type="NCBI Taxonomy" id="8319"/>
    <lineage>
        <taxon>Eukaryota</taxon>
        <taxon>Metazoa</taxon>
        <taxon>Chordata</taxon>
        <taxon>Craniata</taxon>
        <taxon>Vertebrata</taxon>
        <taxon>Euteleostomi</taxon>
        <taxon>Amphibia</taxon>
        <taxon>Batrachia</taxon>
        <taxon>Caudata</taxon>
        <taxon>Salamandroidea</taxon>
        <taxon>Salamandridae</taxon>
        <taxon>Pleurodelinae</taxon>
        <taxon>Pleurodeles</taxon>
    </lineage>
</organism>
<dbReference type="Proteomes" id="UP001066276">
    <property type="component" value="Chromosome 3_2"/>
</dbReference>
<proteinExistence type="predicted"/>
<sequence length="126" mass="14147">CTYLLVTCRPCPTPSVKAACADAAVCDPEWKEEETRPLWVPGLKGVWRATRVPENAVQEEQRTADESAEDARVWECNDGQQKRPPVQNPEAKEGEDVSRVLTAVQEAHREDSSHTSGEAWHRQVRP</sequence>